<accession>A0A3E2WXE5</accession>
<dbReference type="PROSITE" id="PS00356">
    <property type="entry name" value="HTH_LACI_1"/>
    <property type="match status" value="1"/>
</dbReference>
<dbReference type="CDD" id="cd06267">
    <property type="entry name" value="PBP1_LacI_sugar_binding-like"/>
    <property type="match status" value="1"/>
</dbReference>
<name>A0A3E2WXE5_9FIRM</name>
<dbReference type="InterPro" id="IPR010982">
    <property type="entry name" value="Lambda_DNA-bd_dom_sf"/>
</dbReference>
<dbReference type="GO" id="GO:0000976">
    <property type="term" value="F:transcription cis-regulatory region binding"/>
    <property type="evidence" value="ECO:0007669"/>
    <property type="project" value="TreeGrafter"/>
</dbReference>
<comment type="caution">
    <text evidence="5">The sequence shown here is derived from an EMBL/GenBank/DDBJ whole genome shotgun (WGS) entry which is preliminary data.</text>
</comment>
<dbReference type="GO" id="GO:0003700">
    <property type="term" value="F:DNA-binding transcription factor activity"/>
    <property type="evidence" value="ECO:0007669"/>
    <property type="project" value="TreeGrafter"/>
</dbReference>
<dbReference type="PANTHER" id="PTHR30146:SF109">
    <property type="entry name" value="HTH-TYPE TRANSCRIPTIONAL REGULATOR GALS"/>
    <property type="match status" value="1"/>
</dbReference>
<evidence type="ECO:0000313" key="6">
    <source>
        <dbReference type="Proteomes" id="UP000261111"/>
    </source>
</evidence>
<dbReference type="InterPro" id="IPR046335">
    <property type="entry name" value="LacI/GalR-like_sensor"/>
</dbReference>
<dbReference type="CDD" id="cd01392">
    <property type="entry name" value="HTH_LacI"/>
    <property type="match status" value="1"/>
</dbReference>
<dbReference type="Gene3D" id="3.40.50.2300">
    <property type="match status" value="2"/>
</dbReference>
<dbReference type="InterPro" id="IPR000843">
    <property type="entry name" value="HTH_LacI"/>
</dbReference>
<dbReference type="SMART" id="SM00354">
    <property type="entry name" value="HTH_LACI"/>
    <property type="match status" value="1"/>
</dbReference>
<dbReference type="Proteomes" id="UP000261111">
    <property type="component" value="Unassembled WGS sequence"/>
</dbReference>
<dbReference type="Pfam" id="PF13377">
    <property type="entry name" value="Peripla_BP_3"/>
    <property type="match status" value="1"/>
</dbReference>
<organism evidence="5 6">
    <name type="scientific">Hungatella hathewayi</name>
    <dbReference type="NCBI Taxonomy" id="154046"/>
    <lineage>
        <taxon>Bacteria</taxon>
        <taxon>Bacillati</taxon>
        <taxon>Bacillota</taxon>
        <taxon>Clostridia</taxon>
        <taxon>Lachnospirales</taxon>
        <taxon>Lachnospiraceae</taxon>
        <taxon>Hungatella</taxon>
    </lineage>
</organism>
<dbReference type="PROSITE" id="PS50932">
    <property type="entry name" value="HTH_LACI_2"/>
    <property type="match status" value="1"/>
</dbReference>
<evidence type="ECO:0000256" key="3">
    <source>
        <dbReference type="ARBA" id="ARBA00023163"/>
    </source>
</evidence>
<protein>
    <submittedName>
        <fullName evidence="5">LacI family transcriptional regulator</fullName>
    </submittedName>
</protein>
<reference evidence="5 6" key="1">
    <citation type="submission" date="2018-08" db="EMBL/GenBank/DDBJ databases">
        <title>A genome reference for cultivated species of the human gut microbiota.</title>
        <authorList>
            <person name="Zou Y."/>
            <person name="Xue W."/>
            <person name="Luo G."/>
        </authorList>
    </citation>
    <scope>NUCLEOTIDE SEQUENCE [LARGE SCALE GENOMIC DNA]</scope>
    <source>
        <strain evidence="5 6">AF19-21</strain>
    </source>
</reference>
<feature type="domain" description="HTH lacI-type" evidence="4">
    <location>
        <begin position="51"/>
        <end position="105"/>
    </location>
</feature>
<evidence type="ECO:0000313" key="5">
    <source>
        <dbReference type="EMBL" id="RGC31827.1"/>
    </source>
</evidence>
<proteinExistence type="predicted"/>
<gene>
    <name evidence="5" type="ORF">DWX41_11400</name>
</gene>
<sequence length="405" mass="45017">MQISNFSVIIYSIIQRSGVCKSTSVPPLPQSLKGNTINISLFEGGPALTCTIRDIAQAAGVSASTVSLVLRGKENRISEETKLRVRQIAKQMNYVPNQVAVSLVTKKTHTIGLIYADMLNPFYSELAVGVERNAQLHHYSLLICNCDEQVERCIHSIDLLESRCIDGFILQPPETINASPKQLHALQEKLNTCRTPYVILDRAIHNVFHDYVSADHQLGGYLATDYLIRLGHTRIGCITGSLSDYGSKRRLAGYQEVLSKHGISYDPSLIYEGLYLIETGYRGAMELFKKDVTAIFAFSDQIAIGVQRAASECGISIPEDLSLVGYDDSTISHLCAVPLTTIRQPIELLGRRACELLIDRIEEPDRAHQDYLYPPVLIQRSSCSLPRHNAALLHEDRNILPKDTP</sequence>
<evidence type="ECO:0000259" key="4">
    <source>
        <dbReference type="PROSITE" id="PS50932"/>
    </source>
</evidence>
<dbReference type="Pfam" id="PF00356">
    <property type="entry name" value="LacI"/>
    <property type="match status" value="1"/>
</dbReference>
<dbReference type="EMBL" id="QVIA01000011">
    <property type="protein sequence ID" value="RGC31827.1"/>
    <property type="molecule type" value="Genomic_DNA"/>
</dbReference>
<keyword evidence="2" id="KW-0238">DNA-binding</keyword>
<keyword evidence="3" id="KW-0804">Transcription</keyword>
<evidence type="ECO:0000256" key="2">
    <source>
        <dbReference type="ARBA" id="ARBA00023125"/>
    </source>
</evidence>
<keyword evidence="1" id="KW-0805">Transcription regulation</keyword>
<dbReference type="AlphaFoldDB" id="A0A3E2WXE5"/>
<dbReference type="SUPFAM" id="SSF53822">
    <property type="entry name" value="Periplasmic binding protein-like I"/>
    <property type="match status" value="1"/>
</dbReference>
<evidence type="ECO:0000256" key="1">
    <source>
        <dbReference type="ARBA" id="ARBA00023015"/>
    </source>
</evidence>
<dbReference type="PANTHER" id="PTHR30146">
    <property type="entry name" value="LACI-RELATED TRANSCRIPTIONAL REPRESSOR"/>
    <property type="match status" value="1"/>
</dbReference>
<dbReference type="InterPro" id="IPR028082">
    <property type="entry name" value="Peripla_BP_I"/>
</dbReference>
<dbReference type="SUPFAM" id="SSF47413">
    <property type="entry name" value="lambda repressor-like DNA-binding domains"/>
    <property type="match status" value="1"/>
</dbReference>
<dbReference type="Gene3D" id="1.10.260.40">
    <property type="entry name" value="lambda repressor-like DNA-binding domains"/>
    <property type="match status" value="1"/>
</dbReference>